<gene>
    <name evidence="1" type="ORF">SBU_000254</name>
</gene>
<evidence type="ECO:0000313" key="2">
    <source>
        <dbReference type="Proteomes" id="UP000185779"/>
    </source>
</evidence>
<reference evidence="1" key="1">
    <citation type="submission" date="2016-05" db="EMBL/GenBank/DDBJ databases">
        <title>Microbial consortia oxidize butane by reversing methanogenesis.</title>
        <authorList>
            <person name="Laso-Perez R."/>
            <person name="Richter M."/>
            <person name="Wegener G."/>
            <person name="Musat F."/>
        </authorList>
    </citation>
    <scope>NUCLEOTIDE SEQUENCE [LARGE SCALE GENOMIC DNA]</scope>
    <source>
        <strain evidence="1">BOX1</strain>
    </source>
</reference>
<proteinExistence type="predicted"/>
<accession>A0A1F2P8E6</accession>
<name>A0A1F2P8E6_9EURY</name>
<organism evidence="1 2">
    <name type="scientific">Candidatus Syntropharchaeum butanivorans</name>
    <dbReference type="NCBI Taxonomy" id="1839936"/>
    <lineage>
        <taxon>Archaea</taxon>
        <taxon>Methanobacteriati</taxon>
        <taxon>Methanobacteriota</taxon>
        <taxon>Stenosarchaea group</taxon>
        <taxon>Methanomicrobia</taxon>
        <taxon>Methanosarcinales</taxon>
        <taxon>ANME-2 cluster</taxon>
        <taxon>Candidatus Syntropharchaeum</taxon>
    </lineage>
</organism>
<dbReference type="Proteomes" id="UP000185779">
    <property type="component" value="Unassembled WGS sequence"/>
</dbReference>
<protein>
    <submittedName>
        <fullName evidence="1">Uncharacterized protein</fullName>
    </submittedName>
</protein>
<dbReference type="AlphaFoldDB" id="A0A1F2P8E6"/>
<comment type="caution">
    <text evidence="1">The sequence shown here is derived from an EMBL/GenBank/DDBJ whole genome shotgun (WGS) entry which is preliminary data.</text>
</comment>
<keyword evidence="2" id="KW-1185">Reference proteome</keyword>
<dbReference type="EMBL" id="LYOR01000001">
    <property type="protein sequence ID" value="OFV66961.1"/>
    <property type="molecule type" value="Genomic_DNA"/>
</dbReference>
<sequence>MERLTEPPSHSTIWRRVQELGAEKGLKEFECDGFVSADGTRLHLNPKSGRGKLEVKAIAGKSAAVRVNDIHGINGVVVGDTDKDLGCFEEEQIDLIHV</sequence>
<evidence type="ECO:0000313" key="1">
    <source>
        <dbReference type="EMBL" id="OFV66961.1"/>
    </source>
</evidence>